<dbReference type="InterPro" id="IPR008906">
    <property type="entry name" value="HATC_C_dom"/>
</dbReference>
<reference evidence="2" key="1">
    <citation type="submission" date="2023-03" db="EMBL/GenBank/DDBJ databases">
        <title>Chromosome-scale reference genome and RAD-based genetic map of yellow starthistle (Centaurea solstitialis) reveal putative structural variation and QTLs associated with invader traits.</title>
        <authorList>
            <person name="Reatini B."/>
            <person name="Cang F.A."/>
            <person name="Jiang Q."/>
            <person name="Mckibben M.T.W."/>
            <person name="Barker M.S."/>
            <person name="Rieseberg L.H."/>
            <person name="Dlugosch K.M."/>
        </authorList>
    </citation>
    <scope>NUCLEOTIDE SEQUENCE</scope>
    <source>
        <strain evidence="2">CAN-66</strain>
        <tissue evidence="2">Leaf</tissue>
    </source>
</reference>
<name>A0AA38TD70_9ASTR</name>
<dbReference type="Pfam" id="PF05699">
    <property type="entry name" value="Dimer_Tnp_hAT"/>
    <property type="match status" value="1"/>
</dbReference>
<dbReference type="InterPro" id="IPR012337">
    <property type="entry name" value="RNaseH-like_sf"/>
</dbReference>
<evidence type="ECO:0000259" key="1">
    <source>
        <dbReference type="Pfam" id="PF05699"/>
    </source>
</evidence>
<sequence>MRSKLAPAEWWAQYGAKAPTLQKFAVNVLSLMRSPSGCERNWSVFEHLHSKKRNRLEQQKLNDLVYIKYNRALRRRHDVRDTIDQSSWTIQMFKIHMNG</sequence>
<keyword evidence="3" id="KW-1185">Reference proteome</keyword>
<dbReference type="GO" id="GO:0046983">
    <property type="term" value="F:protein dimerization activity"/>
    <property type="evidence" value="ECO:0007669"/>
    <property type="project" value="InterPro"/>
</dbReference>
<dbReference type="SUPFAM" id="SSF53098">
    <property type="entry name" value="Ribonuclease H-like"/>
    <property type="match status" value="1"/>
</dbReference>
<accession>A0AA38TD70</accession>
<dbReference type="AlphaFoldDB" id="A0AA38TD70"/>
<organism evidence="2 3">
    <name type="scientific">Centaurea solstitialis</name>
    <name type="common">yellow star-thistle</name>
    <dbReference type="NCBI Taxonomy" id="347529"/>
    <lineage>
        <taxon>Eukaryota</taxon>
        <taxon>Viridiplantae</taxon>
        <taxon>Streptophyta</taxon>
        <taxon>Embryophyta</taxon>
        <taxon>Tracheophyta</taxon>
        <taxon>Spermatophyta</taxon>
        <taxon>Magnoliopsida</taxon>
        <taxon>eudicotyledons</taxon>
        <taxon>Gunneridae</taxon>
        <taxon>Pentapetalae</taxon>
        <taxon>asterids</taxon>
        <taxon>campanulids</taxon>
        <taxon>Asterales</taxon>
        <taxon>Asteraceae</taxon>
        <taxon>Carduoideae</taxon>
        <taxon>Cardueae</taxon>
        <taxon>Centaureinae</taxon>
        <taxon>Centaurea</taxon>
    </lineage>
</organism>
<gene>
    <name evidence="2" type="ORF">OSB04_016625</name>
</gene>
<protein>
    <recommendedName>
        <fullName evidence="1">HAT C-terminal dimerisation domain-containing protein</fullName>
    </recommendedName>
</protein>
<feature type="domain" description="HAT C-terminal dimerisation" evidence="1">
    <location>
        <begin position="4"/>
        <end position="70"/>
    </location>
</feature>
<dbReference type="Proteomes" id="UP001172457">
    <property type="component" value="Chromosome 4"/>
</dbReference>
<evidence type="ECO:0000313" key="2">
    <source>
        <dbReference type="EMBL" id="KAJ9552580.1"/>
    </source>
</evidence>
<comment type="caution">
    <text evidence="2">The sequence shown here is derived from an EMBL/GenBank/DDBJ whole genome shotgun (WGS) entry which is preliminary data.</text>
</comment>
<dbReference type="EMBL" id="JARYMX010000004">
    <property type="protein sequence ID" value="KAJ9552580.1"/>
    <property type="molecule type" value="Genomic_DNA"/>
</dbReference>
<proteinExistence type="predicted"/>
<evidence type="ECO:0000313" key="3">
    <source>
        <dbReference type="Proteomes" id="UP001172457"/>
    </source>
</evidence>